<evidence type="ECO:0000256" key="6">
    <source>
        <dbReference type="RuleBase" id="RU363073"/>
    </source>
</evidence>
<evidence type="ECO:0000256" key="3">
    <source>
        <dbReference type="ARBA" id="ARBA00022692"/>
    </source>
</evidence>
<name>A0A139I3W5_9PEZI</name>
<feature type="transmembrane region" description="Helical" evidence="6">
    <location>
        <begin position="85"/>
        <end position="104"/>
    </location>
</feature>
<dbReference type="GO" id="GO:0005774">
    <property type="term" value="C:vacuolar membrane"/>
    <property type="evidence" value="ECO:0007669"/>
    <property type="project" value="UniProtKB-SubCell"/>
</dbReference>
<sequence>MPKPLEARTTPWSALLMANRTINSVILLCNGISFAIQIVVFLILGLYADFGISRPNILIVLSLIAWGIGFGCLGVHTADDWKIGLGLYIVGLIVYQLCLTYWTAAFPGLARNTRERRNKAWEYGNGQITREQYDHSIKRNELSNVALYGQSVAEIIILAVIVGIMFGLKYKGLNSKQQLGSESCSDSNVKASTANNS</sequence>
<evidence type="ECO:0000256" key="4">
    <source>
        <dbReference type="ARBA" id="ARBA00022989"/>
    </source>
</evidence>
<keyword evidence="3 6" id="KW-0812">Transmembrane</keyword>
<comment type="function">
    <text evidence="6">Vacuolar effluxer which mediate the efflux of amino acids resulting from autophagic degradation. The release of autophagic amino acids allows the maintenance of protein synthesis and viability during nitrogen starvation.</text>
</comment>
<comment type="subcellular location">
    <subcellularLocation>
        <location evidence="1">Endomembrane system</location>
        <topology evidence="1">Multi-pass membrane protein</topology>
    </subcellularLocation>
    <subcellularLocation>
        <location evidence="6">Vacuole membrane</location>
        <topology evidence="6">Multi-pass membrane protein</topology>
    </subcellularLocation>
</comment>
<feature type="transmembrane region" description="Helical" evidence="6">
    <location>
        <begin position="57"/>
        <end position="78"/>
    </location>
</feature>
<comment type="caution">
    <text evidence="6">Lacks conserved residue(s) required for the propagation of feature annotation.</text>
</comment>
<dbReference type="GO" id="GO:0006865">
    <property type="term" value="P:amino acid transport"/>
    <property type="evidence" value="ECO:0007669"/>
    <property type="project" value="UniProtKB-KW"/>
</dbReference>
<feature type="transmembrane region" description="Helical" evidence="6">
    <location>
        <begin position="145"/>
        <end position="168"/>
    </location>
</feature>
<evidence type="ECO:0000256" key="1">
    <source>
        <dbReference type="ARBA" id="ARBA00004127"/>
    </source>
</evidence>
<dbReference type="GO" id="GO:0006914">
    <property type="term" value="P:autophagy"/>
    <property type="evidence" value="ECO:0007669"/>
    <property type="project" value="UniProtKB-KW"/>
</dbReference>
<evidence type="ECO:0000313" key="9">
    <source>
        <dbReference type="Proteomes" id="UP000073492"/>
    </source>
</evidence>
<gene>
    <name evidence="8" type="ORF">AC579_8490</name>
</gene>
<keyword evidence="2 6" id="KW-0813">Transport</keyword>
<dbReference type="Proteomes" id="UP000073492">
    <property type="component" value="Unassembled WGS sequence"/>
</dbReference>
<feature type="transmembrane region" description="Helical" evidence="6">
    <location>
        <begin position="21"/>
        <end position="45"/>
    </location>
</feature>
<keyword evidence="6" id="KW-0072">Autophagy</keyword>
<dbReference type="PANTHER" id="PTHR23519">
    <property type="entry name" value="AUTOPHAGY-RELATED PROTEIN 22"/>
    <property type="match status" value="1"/>
</dbReference>
<reference evidence="8 9" key="1">
    <citation type="submission" date="2015-07" db="EMBL/GenBank/DDBJ databases">
        <title>Comparative genomics of the Sigatoka disease complex on banana suggests a link between parallel evolutionary changes in Pseudocercospora fijiensis and Pseudocercospora eumusae and increased virulence on the banana host.</title>
        <authorList>
            <person name="Chang T.-C."/>
            <person name="Salvucci A."/>
            <person name="Crous P.W."/>
            <person name="Stergiopoulos I."/>
        </authorList>
    </citation>
    <scope>NUCLEOTIDE SEQUENCE [LARGE SCALE GENOMIC DNA]</scope>
    <source>
        <strain evidence="8 9">CBS 116634</strain>
    </source>
</reference>
<comment type="caution">
    <text evidence="8">The sequence shown here is derived from an EMBL/GenBank/DDBJ whole genome shotgun (WGS) entry which is preliminary data.</text>
</comment>
<evidence type="ECO:0000256" key="2">
    <source>
        <dbReference type="ARBA" id="ARBA00022448"/>
    </source>
</evidence>
<comment type="similarity">
    <text evidence="6">Belongs to the ATG22 family.</text>
</comment>
<keyword evidence="4 6" id="KW-1133">Transmembrane helix</keyword>
<dbReference type="Pfam" id="PF11700">
    <property type="entry name" value="ATG22"/>
    <property type="match status" value="1"/>
</dbReference>
<dbReference type="EMBL" id="LFZO01000346">
    <property type="protein sequence ID" value="KXT09401.1"/>
    <property type="molecule type" value="Genomic_DNA"/>
</dbReference>
<protein>
    <recommendedName>
        <fullName evidence="6">Autophagy-related protein</fullName>
    </recommendedName>
</protein>
<dbReference type="InterPro" id="IPR024671">
    <property type="entry name" value="Atg22-like"/>
</dbReference>
<dbReference type="InterPro" id="IPR050495">
    <property type="entry name" value="ATG22/LtaA_families"/>
</dbReference>
<keyword evidence="9" id="KW-1185">Reference proteome</keyword>
<accession>A0A139I3W5</accession>
<dbReference type="STRING" id="113226.A0A139I3W5"/>
<proteinExistence type="inferred from homology"/>
<dbReference type="GO" id="GO:0012505">
    <property type="term" value="C:endomembrane system"/>
    <property type="evidence" value="ECO:0007669"/>
    <property type="project" value="UniProtKB-SubCell"/>
</dbReference>
<evidence type="ECO:0000256" key="7">
    <source>
        <dbReference type="SAM" id="MobiDB-lite"/>
    </source>
</evidence>
<evidence type="ECO:0000256" key="5">
    <source>
        <dbReference type="ARBA" id="ARBA00023136"/>
    </source>
</evidence>
<keyword evidence="6" id="KW-0926">Vacuole</keyword>
<dbReference type="OrthoDB" id="42657at2759"/>
<evidence type="ECO:0000313" key="8">
    <source>
        <dbReference type="EMBL" id="KXT09401.1"/>
    </source>
</evidence>
<feature type="region of interest" description="Disordered" evidence="7">
    <location>
        <begin position="178"/>
        <end position="197"/>
    </location>
</feature>
<keyword evidence="6" id="KW-0029">Amino-acid transport</keyword>
<dbReference type="AlphaFoldDB" id="A0A139I3W5"/>
<keyword evidence="5 6" id="KW-0472">Membrane</keyword>
<dbReference type="PANTHER" id="PTHR23519:SF5">
    <property type="entry name" value="AUTOPHAGY-RELATED PROTEIN"/>
    <property type="match status" value="1"/>
</dbReference>
<organism evidence="8 9">
    <name type="scientific">Pseudocercospora musae</name>
    <dbReference type="NCBI Taxonomy" id="113226"/>
    <lineage>
        <taxon>Eukaryota</taxon>
        <taxon>Fungi</taxon>
        <taxon>Dikarya</taxon>
        <taxon>Ascomycota</taxon>
        <taxon>Pezizomycotina</taxon>
        <taxon>Dothideomycetes</taxon>
        <taxon>Dothideomycetidae</taxon>
        <taxon>Mycosphaerellales</taxon>
        <taxon>Mycosphaerellaceae</taxon>
        <taxon>Pseudocercospora</taxon>
    </lineage>
</organism>